<organism evidence="1 2">
    <name type="scientific">Nocardia higoensis</name>
    <dbReference type="NCBI Taxonomy" id="228599"/>
    <lineage>
        <taxon>Bacteria</taxon>
        <taxon>Bacillati</taxon>
        <taxon>Actinomycetota</taxon>
        <taxon>Actinomycetes</taxon>
        <taxon>Mycobacteriales</taxon>
        <taxon>Nocardiaceae</taxon>
        <taxon>Nocardia</taxon>
    </lineage>
</organism>
<sequence length="71" mass="7845">MFLSAFAALHGFPGAEQVLRITRTRTDRRSGKRSTETVYAVTSLSALDATAEQIAGWLRGHWGIENRAQDP</sequence>
<evidence type="ECO:0000313" key="2">
    <source>
        <dbReference type="Proteomes" id="UP000707731"/>
    </source>
</evidence>
<proteinExistence type="predicted"/>
<evidence type="ECO:0000313" key="1">
    <source>
        <dbReference type="EMBL" id="MBF6357691.1"/>
    </source>
</evidence>
<name>A0ABS0DGX5_9NOCA</name>
<gene>
    <name evidence="1" type="ORF">IU449_24605</name>
</gene>
<protein>
    <submittedName>
        <fullName evidence="1">Transposase</fullName>
    </submittedName>
</protein>
<keyword evidence="2" id="KW-1185">Reference proteome</keyword>
<accession>A0ABS0DGX5</accession>
<reference evidence="1 2" key="1">
    <citation type="submission" date="2020-10" db="EMBL/GenBank/DDBJ databases">
        <title>Identification of Nocardia species via Next-generation sequencing and recognition of intraspecies genetic diversity.</title>
        <authorList>
            <person name="Li P."/>
            <person name="Li P."/>
            <person name="Lu B."/>
        </authorList>
    </citation>
    <scope>NUCLEOTIDE SEQUENCE [LARGE SCALE GENOMIC DNA]</scope>
    <source>
        <strain evidence="1 2">BJ06-0143</strain>
    </source>
</reference>
<dbReference type="EMBL" id="JADLQN010000006">
    <property type="protein sequence ID" value="MBF6357691.1"/>
    <property type="molecule type" value="Genomic_DNA"/>
</dbReference>
<comment type="caution">
    <text evidence="1">The sequence shown here is derived from an EMBL/GenBank/DDBJ whole genome shotgun (WGS) entry which is preliminary data.</text>
</comment>
<dbReference type="Proteomes" id="UP000707731">
    <property type="component" value="Unassembled WGS sequence"/>
</dbReference>